<sequence length="348" mass="40548">MKKYFIIFLLFCGYVNAQTLDLQQAEKIFRLPVHCIEVEYPNKLGQVLGSTDELKNPKELRPVFYGCFDWHSAVHGYWSIVKLLKDYPQLDNSGEVRAILNRNITPENVFVESAFFEDYNNRNFERTYGWAWLFQLQSELYSWDDPDAQRWNQTLKPLADILVGKYKEYLPKLYYPIRTGQHDNTAFGLSLSVDYARCTGDKEFEQLITEHAIRLYGNDVDCNLSYEPGGNDFLSPCLEEALLMSKVLDTKEYRIWLKNFLPEIFNPGFSLEPGEVSDRTDGHLVHLDGLNFSRATCLYIIEKKLPELEYLRTIADHHLSYSLDNITDDDYMGSHWLGSFALYALMNK</sequence>
<dbReference type="STRING" id="1642647.PSM36_1782"/>
<evidence type="ECO:0000313" key="2">
    <source>
        <dbReference type="EMBL" id="SCD20599.1"/>
    </source>
</evidence>
<feature type="signal peptide" evidence="1">
    <location>
        <begin position="1"/>
        <end position="17"/>
    </location>
</feature>
<evidence type="ECO:0000313" key="3">
    <source>
        <dbReference type="Proteomes" id="UP000187464"/>
    </source>
</evidence>
<gene>
    <name evidence="2" type="ORF">PSM36_1782</name>
</gene>
<organism evidence="2 3">
    <name type="scientific">Proteiniphilum saccharofermentans</name>
    <dbReference type="NCBI Taxonomy" id="1642647"/>
    <lineage>
        <taxon>Bacteria</taxon>
        <taxon>Pseudomonadati</taxon>
        <taxon>Bacteroidota</taxon>
        <taxon>Bacteroidia</taxon>
        <taxon>Bacteroidales</taxon>
        <taxon>Dysgonomonadaceae</taxon>
        <taxon>Proteiniphilum</taxon>
    </lineage>
</organism>
<name>A0A1R3T3J5_9BACT</name>
<feature type="chain" id="PRO_5012210082" description="DUF2891 domain-containing protein" evidence="1">
    <location>
        <begin position="18"/>
        <end position="348"/>
    </location>
</feature>
<dbReference type="AlphaFoldDB" id="A0A1R3T3J5"/>
<proteinExistence type="predicted"/>
<evidence type="ECO:0008006" key="4">
    <source>
        <dbReference type="Google" id="ProtNLM"/>
    </source>
</evidence>
<dbReference type="Proteomes" id="UP000187464">
    <property type="component" value="Chromosome I"/>
</dbReference>
<evidence type="ECO:0000256" key="1">
    <source>
        <dbReference type="SAM" id="SignalP"/>
    </source>
</evidence>
<protein>
    <recommendedName>
        <fullName evidence="4">DUF2891 domain-containing protein</fullName>
    </recommendedName>
</protein>
<accession>A0A1R3T3J5</accession>
<dbReference type="RefSeq" id="WP_076930588.1">
    <property type="nucleotide sequence ID" value="NZ_DAMBAO010000003.1"/>
</dbReference>
<keyword evidence="1" id="KW-0732">Signal</keyword>
<dbReference type="InterPro" id="IPR021365">
    <property type="entry name" value="DUF2891"/>
</dbReference>
<reference evidence="2 3" key="1">
    <citation type="submission" date="2016-08" db="EMBL/GenBank/DDBJ databases">
        <authorList>
            <person name="Seilhamer J.J."/>
        </authorList>
    </citation>
    <scope>NUCLEOTIDE SEQUENCE [LARGE SCALE GENOMIC DNA]</scope>
    <source>
        <strain evidence="2">M3/6</strain>
    </source>
</reference>
<dbReference type="Pfam" id="PF11199">
    <property type="entry name" value="DUF2891"/>
    <property type="match status" value="1"/>
</dbReference>
<keyword evidence="3" id="KW-1185">Reference proteome</keyword>
<dbReference type="KEGG" id="psac:PSM36_1782"/>
<dbReference type="EMBL" id="LT605205">
    <property type="protein sequence ID" value="SCD20599.1"/>
    <property type="molecule type" value="Genomic_DNA"/>
</dbReference>